<feature type="compositionally biased region" description="Basic and acidic residues" evidence="1">
    <location>
        <begin position="78"/>
        <end position="90"/>
    </location>
</feature>
<evidence type="ECO:0000313" key="3">
    <source>
        <dbReference type="EMBL" id="JAG92048.1"/>
    </source>
</evidence>
<dbReference type="AlphaFoldDB" id="A0A0C9SEX1"/>
<name>A0A0C9SEX1_AMBAM</name>
<evidence type="ECO:0000256" key="2">
    <source>
        <dbReference type="SAM" id="SignalP"/>
    </source>
</evidence>
<feature type="compositionally biased region" description="Polar residues" evidence="1">
    <location>
        <begin position="22"/>
        <end position="50"/>
    </location>
</feature>
<keyword evidence="2" id="KW-0732">Signal</keyword>
<organism evidence="3">
    <name type="scientific">Amblyomma americanum</name>
    <name type="common">Lone star tick</name>
    <dbReference type="NCBI Taxonomy" id="6943"/>
    <lineage>
        <taxon>Eukaryota</taxon>
        <taxon>Metazoa</taxon>
        <taxon>Ecdysozoa</taxon>
        <taxon>Arthropoda</taxon>
        <taxon>Chelicerata</taxon>
        <taxon>Arachnida</taxon>
        <taxon>Acari</taxon>
        <taxon>Parasitiformes</taxon>
        <taxon>Ixodida</taxon>
        <taxon>Ixodoidea</taxon>
        <taxon>Ixodidae</taxon>
        <taxon>Amblyomminae</taxon>
        <taxon>Amblyomma</taxon>
    </lineage>
</organism>
<accession>A0A0C9SEX1</accession>
<protein>
    <submittedName>
        <fullName evidence="3">Putative secreted protein</fullName>
    </submittedName>
</protein>
<dbReference type="EMBL" id="GBZX01000692">
    <property type="protein sequence ID" value="JAG92048.1"/>
    <property type="molecule type" value="mRNA"/>
</dbReference>
<proteinExistence type="evidence at transcript level"/>
<feature type="compositionally biased region" description="Basic and acidic residues" evidence="1">
    <location>
        <begin position="97"/>
        <end position="115"/>
    </location>
</feature>
<feature type="signal peptide" evidence="2">
    <location>
        <begin position="1"/>
        <end position="24"/>
    </location>
</feature>
<feature type="region of interest" description="Disordered" evidence="1">
    <location>
        <begin position="76"/>
        <end position="129"/>
    </location>
</feature>
<sequence>MHSVVACVAIFLALAVFHSKGSMGSNTVKQDKQPSTPGGCRVNNTDIQNNSERKMRDPCALVTCTNGQAHLNKTCADVSDRDKPKSKEQAEFPGCCWKKEQERRPDETRQEDLPRQDSFPYAGHGPNNK</sequence>
<evidence type="ECO:0000256" key="1">
    <source>
        <dbReference type="SAM" id="MobiDB-lite"/>
    </source>
</evidence>
<feature type="region of interest" description="Disordered" evidence="1">
    <location>
        <begin position="22"/>
        <end position="53"/>
    </location>
</feature>
<reference evidence="3" key="1">
    <citation type="journal article" date="2015" name="PLoS ONE">
        <title>An Insight into the Sialome of the Lone Star Tick, Amblyomma americanum, with a Glimpse on Its Time Dependent Gene Expression.</title>
        <authorList>
            <person name="Karim S."/>
            <person name="Ribeiro J.M."/>
        </authorList>
    </citation>
    <scope>NUCLEOTIDE SEQUENCE</scope>
    <source>
        <tissue evidence="3">Salivary gland</tissue>
    </source>
</reference>
<feature type="chain" id="PRO_5002203481" evidence="2">
    <location>
        <begin position="25"/>
        <end position="129"/>
    </location>
</feature>